<dbReference type="RefSeq" id="WP_203946534.1">
    <property type="nucleotide sequence ID" value="NZ_BOOR01000035.1"/>
</dbReference>
<gene>
    <name evidence="1" type="ORF">Pth03_47710</name>
</gene>
<evidence type="ECO:0000313" key="1">
    <source>
        <dbReference type="EMBL" id="GII56382.1"/>
    </source>
</evidence>
<evidence type="ECO:0000313" key="2">
    <source>
        <dbReference type="Proteomes" id="UP000605992"/>
    </source>
</evidence>
<sequence>MTANKHFKRRVRERARRTGESYTAALRHLRRLDAEEWHMEWQRIEKPEYGYAVHVPQDWNERPPNLKNSPWETARFAQPSDRRHSVIVFRGPGRPGATAAEVAELIQATLEASGFGDFVISDVDVAGRRAARLDCARHDAGRVWAVREYIVIEDGVRFCLGLGSSVPDEDDALFTAMAERFEILEG</sequence>
<comment type="caution">
    <text evidence="1">The sequence shown here is derived from an EMBL/GenBank/DDBJ whole genome shotgun (WGS) entry which is preliminary data.</text>
</comment>
<dbReference type="EMBL" id="BOOR01000035">
    <property type="protein sequence ID" value="GII56382.1"/>
    <property type="molecule type" value="Genomic_DNA"/>
</dbReference>
<proteinExistence type="predicted"/>
<name>A0A8J3V6C1_9ACTN</name>
<keyword evidence="2" id="KW-1185">Reference proteome</keyword>
<organism evidence="1 2">
    <name type="scientific">Planotetraspora thailandica</name>
    <dbReference type="NCBI Taxonomy" id="487172"/>
    <lineage>
        <taxon>Bacteria</taxon>
        <taxon>Bacillati</taxon>
        <taxon>Actinomycetota</taxon>
        <taxon>Actinomycetes</taxon>
        <taxon>Streptosporangiales</taxon>
        <taxon>Streptosporangiaceae</taxon>
        <taxon>Planotetraspora</taxon>
    </lineage>
</organism>
<dbReference type="Proteomes" id="UP000605992">
    <property type="component" value="Unassembled WGS sequence"/>
</dbReference>
<accession>A0A8J3V6C1</accession>
<dbReference type="AlphaFoldDB" id="A0A8J3V6C1"/>
<protein>
    <submittedName>
        <fullName evidence="1">Uncharacterized protein</fullName>
    </submittedName>
</protein>
<reference evidence="1" key="1">
    <citation type="submission" date="2021-01" db="EMBL/GenBank/DDBJ databases">
        <title>Whole genome shotgun sequence of Planotetraspora thailandica NBRC 104271.</title>
        <authorList>
            <person name="Komaki H."/>
            <person name="Tamura T."/>
        </authorList>
    </citation>
    <scope>NUCLEOTIDE SEQUENCE</scope>
    <source>
        <strain evidence="1">NBRC 104271</strain>
    </source>
</reference>